<dbReference type="InterPro" id="IPR029028">
    <property type="entry name" value="Alpha/beta_knot_MTases"/>
</dbReference>
<reference evidence="11" key="1">
    <citation type="submission" date="2023-01" db="EMBL/GenBank/DDBJ databases">
        <title>Metagenome sequencing of chrysophaentin producing Chrysophaeum taylorii.</title>
        <authorList>
            <person name="Davison J."/>
            <person name="Bewley C."/>
        </authorList>
    </citation>
    <scope>NUCLEOTIDE SEQUENCE</scope>
    <source>
        <strain evidence="11">NIES-1699</strain>
    </source>
</reference>
<name>A0AAD7UEN9_9STRA</name>
<keyword evidence="7" id="KW-0809">Transit peptide</keyword>
<evidence type="ECO:0000313" key="12">
    <source>
        <dbReference type="Proteomes" id="UP001230188"/>
    </source>
</evidence>
<organism evidence="11 12">
    <name type="scientific">Chrysophaeum taylorii</name>
    <dbReference type="NCBI Taxonomy" id="2483200"/>
    <lineage>
        <taxon>Eukaryota</taxon>
        <taxon>Sar</taxon>
        <taxon>Stramenopiles</taxon>
        <taxon>Ochrophyta</taxon>
        <taxon>Pelagophyceae</taxon>
        <taxon>Pelagomonadales</taxon>
        <taxon>Pelagomonadaceae</taxon>
        <taxon>Chrysophaeum</taxon>
    </lineage>
</organism>
<dbReference type="InterPro" id="IPR029064">
    <property type="entry name" value="Ribosomal_eL30-like_sf"/>
</dbReference>
<dbReference type="SUPFAM" id="SSF55315">
    <property type="entry name" value="L30e-like"/>
    <property type="match status" value="1"/>
</dbReference>
<proteinExistence type="inferred from homology"/>
<dbReference type="Pfam" id="PF00588">
    <property type="entry name" value="SpoU_methylase"/>
    <property type="match status" value="1"/>
</dbReference>
<dbReference type="Proteomes" id="UP001230188">
    <property type="component" value="Unassembled WGS sequence"/>
</dbReference>
<evidence type="ECO:0000256" key="4">
    <source>
        <dbReference type="ARBA" id="ARBA00022603"/>
    </source>
</evidence>
<dbReference type="InterPro" id="IPR047261">
    <property type="entry name" value="MRM1_MeTrfase_dom"/>
</dbReference>
<keyword evidence="3" id="KW-0698">rRNA processing</keyword>
<dbReference type="Gene3D" id="3.40.1280.10">
    <property type="match status" value="1"/>
</dbReference>
<dbReference type="Pfam" id="PF08032">
    <property type="entry name" value="SpoU_sub_bind"/>
    <property type="match status" value="1"/>
</dbReference>
<comment type="similarity">
    <text evidence="2">Belongs to the class IV-like SAM-binding methyltransferase superfamily. RNA methyltransferase TrmH family.</text>
</comment>
<keyword evidence="8" id="KW-0496">Mitochondrion</keyword>
<evidence type="ECO:0000259" key="10">
    <source>
        <dbReference type="SMART" id="SM00967"/>
    </source>
</evidence>
<dbReference type="PANTHER" id="PTHR46103:SF1">
    <property type="entry name" value="RRNA METHYLTRANSFERASE 1, MITOCHONDRIAL"/>
    <property type="match status" value="1"/>
</dbReference>
<dbReference type="GO" id="GO:0003723">
    <property type="term" value="F:RNA binding"/>
    <property type="evidence" value="ECO:0007669"/>
    <property type="project" value="InterPro"/>
</dbReference>
<evidence type="ECO:0000256" key="9">
    <source>
        <dbReference type="ARBA" id="ARBA00034881"/>
    </source>
</evidence>
<evidence type="ECO:0000256" key="6">
    <source>
        <dbReference type="ARBA" id="ARBA00022691"/>
    </source>
</evidence>
<evidence type="ECO:0000313" key="11">
    <source>
        <dbReference type="EMBL" id="KAJ8602611.1"/>
    </source>
</evidence>
<keyword evidence="12" id="KW-1185">Reference proteome</keyword>
<dbReference type="InterPro" id="IPR029026">
    <property type="entry name" value="tRNA_m1G_MTases_N"/>
</dbReference>
<dbReference type="GO" id="GO:0005739">
    <property type="term" value="C:mitochondrion"/>
    <property type="evidence" value="ECO:0007669"/>
    <property type="project" value="UniProtKB-SubCell"/>
</dbReference>
<keyword evidence="5" id="KW-0808">Transferase</keyword>
<evidence type="ECO:0000256" key="2">
    <source>
        <dbReference type="ARBA" id="ARBA00007228"/>
    </source>
</evidence>
<feature type="domain" description="RNA 2-O ribose methyltransferase substrate binding" evidence="10">
    <location>
        <begin position="40"/>
        <end position="114"/>
    </location>
</feature>
<dbReference type="SMART" id="SM00967">
    <property type="entry name" value="SpoU_sub_bind"/>
    <property type="match status" value="1"/>
</dbReference>
<protein>
    <recommendedName>
        <fullName evidence="9">rRNA methyltransferase 1, mitochondrial</fullName>
    </recommendedName>
</protein>
<dbReference type="PANTHER" id="PTHR46103">
    <property type="entry name" value="RRNA METHYLTRANSFERASE 1, MITOCHONDRIAL"/>
    <property type="match status" value="1"/>
</dbReference>
<evidence type="ECO:0000256" key="1">
    <source>
        <dbReference type="ARBA" id="ARBA00004173"/>
    </source>
</evidence>
<evidence type="ECO:0000256" key="8">
    <source>
        <dbReference type="ARBA" id="ARBA00023128"/>
    </source>
</evidence>
<evidence type="ECO:0000256" key="7">
    <source>
        <dbReference type="ARBA" id="ARBA00022946"/>
    </source>
</evidence>
<dbReference type="CDD" id="cd18105">
    <property type="entry name" value="SpoU-like_MRM1"/>
    <property type="match status" value="1"/>
</dbReference>
<dbReference type="InterPro" id="IPR001537">
    <property type="entry name" value="SpoU_MeTrfase"/>
</dbReference>
<dbReference type="Gene3D" id="3.30.1330.30">
    <property type="match status" value="1"/>
</dbReference>
<dbReference type="AlphaFoldDB" id="A0AAD7UEN9"/>
<keyword evidence="4" id="KW-0489">Methyltransferase</keyword>
<sequence>MLRLAVVVRALSAYNAPRHKAYVRREREPRPWDKFVGAEFVYGVSPVHSALRSNRRKIHSLFTESDPPLEIAGLCEELGVPIVAQPKGRLQEAISQPRAVHQGLALCCEALEFELLESAAANNGRNMWLALDEVQDPRNFGAILRSARFFGVPVVSCAKNSAPLSPVASKASAGAMEEVVVYEARNLVKFLAKSKENGFRVLGASLSKGKTDHRVLALRDVDVDVPTIVVLGSEGTGLRTNVLFATSLPSTP</sequence>
<keyword evidence="6" id="KW-0949">S-adenosyl-L-methionine</keyword>
<accession>A0AAD7UEN9</accession>
<comment type="caution">
    <text evidence="11">The sequence shown here is derived from an EMBL/GenBank/DDBJ whole genome shotgun (WGS) entry which is preliminary data.</text>
</comment>
<evidence type="ECO:0000256" key="5">
    <source>
        <dbReference type="ARBA" id="ARBA00022679"/>
    </source>
</evidence>
<dbReference type="GO" id="GO:0016435">
    <property type="term" value="F:rRNA (guanine) methyltransferase activity"/>
    <property type="evidence" value="ECO:0007669"/>
    <property type="project" value="TreeGrafter"/>
</dbReference>
<dbReference type="InterPro" id="IPR013123">
    <property type="entry name" value="SpoU_subst-bd"/>
</dbReference>
<dbReference type="SUPFAM" id="SSF75217">
    <property type="entry name" value="alpha/beta knot"/>
    <property type="match status" value="1"/>
</dbReference>
<gene>
    <name evidence="11" type="ORF">CTAYLR_009540</name>
</gene>
<dbReference type="EMBL" id="JAQMWT010000375">
    <property type="protein sequence ID" value="KAJ8602611.1"/>
    <property type="molecule type" value="Genomic_DNA"/>
</dbReference>
<evidence type="ECO:0000256" key="3">
    <source>
        <dbReference type="ARBA" id="ARBA00022552"/>
    </source>
</evidence>
<comment type="subcellular location">
    <subcellularLocation>
        <location evidence="1">Mitochondrion</location>
    </subcellularLocation>
</comment>
<dbReference type="InterPro" id="IPR047182">
    <property type="entry name" value="MRM1"/>
</dbReference>